<proteinExistence type="inferred from homology"/>
<dbReference type="Pfam" id="PF11973">
    <property type="entry name" value="NQRA_SLBB"/>
    <property type="match status" value="1"/>
</dbReference>
<keyword evidence="3" id="KW-0520">NAD</keyword>
<dbReference type="NCBIfam" id="NF003759">
    <property type="entry name" value="PRK05352.1-2"/>
    <property type="match status" value="1"/>
</dbReference>
<evidence type="ECO:0000256" key="4">
    <source>
        <dbReference type="ARBA" id="ARBA00023053"/>
    </source>
</evidence>
<evidence type="ECO:0000256" key="6">
    <source>
        <dbReference type="ARBA" id="ARBA00023075"/>
    </source>
</evidence>
<name>A0A381TXM4_9ZZZZ</name>
<dbReference type="GO" id="GO:0006814">
    <property type="term" value="P:sodium ion transport"/>
    <property type="evidence" value="ECO:0007669"/>
    <property type="project" value="UniProtKB-KW"/>
</dbReference>
<evidence type="ECO:0000259" key="8">
    <source>
        <dbReference type="Pfam" id="PF05896"/>
    </source>
</evidence>
<keyword evidence="2" id="KW-1278">Translocase</keyword>
<dbReference type="AlphaFoldDB" id="A0A381TXM4"/>
<feature type="domain" description="NqrA N-terminal barrel-sandwich hybrid" evidence="8">
    <location>
        <begin position="5"/>
        <end position="97"/>
    </location>
</feature>
<dbReference type="PANTHER" id="PTHR37839">
    <property type="entry name" value="NA(+)-TRANSLOCATING NADH-QUINONE REDUCTASE SUBUNIT A"/>
    <property type="match status" value="1"/>
</dbReference>
<sequence length="459" mass="50359">MALHRVRRGLRLPIAGAPIQQIESGKSTQTVGLIAEDYVGLRPTMHVTVGDSVRRGQLLMEDKKNPGVRYTSPAAGTVRAVHRGDRRALSSIVIDVDRTDHEGSSRGADEVSFSSFSGRHPNGLTGDEVRELLVESGAWLALRGRPFSRVANPNQRPHSIFVTAMDTNPLAADVNEVIRGSEDAFERGLFAVAKLTEGQIFVCTGVDSQFHLPDFSRLQHEQFEGPHPAGVVGLHIHTLDPVDRSKMVWHLNYQDVIGIGMLFQTGSLSVSRIVSLAGPSVMRPRLVRTRLGASLAELVDGELIAGEHRIISGSVFSGRRAPSGESGYLGRYHLQVSVIAEERTREFLGWLAPGFNKFSIGNTFISRLLPGKQFAFTTSTQGSKRAIIPIGVYERVMPMDLLPTFLARAIVMRDTERAEELGCLELDEEDMALCSFVCPGKTDFSTPLRDVLKELEKEG</sequence>
<dbReference type="EMBL" id="UINC01005319">
    <property type="protein sequence ID" value="SVA20554.1"/>
    <property type="molecule type" value="Genomic_DNA"/>
</dbReference>
<evidence type="ECO:0000259" key="10">
    <source>
        <dbReference type="Pfam" id="PF24836"/>
    </source>
</evidence>
<dbReference type="InterPro" id="IPR008703">
    <property type="entry name" value="NqrA"/>
</dbReference>
<keyword evidence="4" id="KW-0915">Sodium</keyword>
<dbReference type="InterPro" id="IPR056148">
    <property type="entry name" value="NQRA_2nd"/>
</dbReference>
<keyword evidence="5" id="KW-0406">Ion transport</keyword>
<evidence type="ECO:0000256" key="5">
    <source>
        <dbReference type="ARBA" id="ARBA00023065"/>
    </source>
</evidence>
<accession>A0A381TXM4</accession>
<dbReference type="PANTHER" id="PTHR37839:SF1">
    <property type="entry name" value="NA(+)-TRANSLOCATING NADH-QUINONE REDUCTASE SUBUNIT A"/>
    <property type="match status" value="1"/>
</dbReference>
<keyword evidence="7" id="KW-0739">Sodium transport</keyword>
<keyword evidence="1" id="KW-0813">Transport</keyword>
<evidence type="ECO:0000313" key="11">
    <source>
        <dbReference type="EMBL" id="SVA20554.1"/>
    </source>
</evidence>
<dbReference type="HAMAP" id="MF_00425">
    <property type="entry name" value="NqrA"/>
    <property type="match status" value="1"/>
</dbReference>
<keyword evidence="6" id="KW-0830">Ubiquinone</keyword>
<evidence type="ECO:0000256" key="7">
    <source>
        <dbReference type="ARBA" id="ARBA00023201"/>
    </source>
</evidence>
<dbReference type="NCBIfam" id="TIGR01936">
    <property type="entry name" value="nqrA"/>
    <property type="match status" value="1"/>
</dbReference>
<feature type="domain" description="Na(+)-translocating NADH-quinone reductase subunit A C-terminal" evidence="9">
    <location>
        <begin position="273"/>
        <end position="321"/>
    </location>
</feature>
<dbReference type="Pfam" id="PF05896">
    <property type="entry name" value="NQRA_N"/>
    <property type="match status" value="1"/>
</dbReference>
<evidence type="ECO:0000256" key="3">
    <source>
        <dbReference type="ARBA" id="ARBA00023027"/>
    </source>
</evidence>
<organism evidence="11">
    <name type="scientific">marine metagenome</name>
    <dbReference type="NCBI Taxonomy" id="408172"/>
    <lineage>
        <taxon>unclassified sequences</taxon>
        <taxon>metagenomes</taxon>
        <taxon>ecological metagenomes</taxon>
    </lineage>
</organism>
<feature type="domain" description="NqrA second alpha/beta" evidence="10">
    <location>
        <begin position="125"/>
        <end position="268"/>
    </location>
</feature>
<dbReference type="InterPro" id="IPR022615">
    <property type="entry name" value="NqrA_C_domain"/>
</dbReference>
<evidence type="ECO:0000256" key="1">
    <source>
        <dbReference type="ARBA" id="ARBA00022448"/>
    </source>
</evidence>
<evidence type="ECO:0000256" key="2">
    <source>
        <dbReference type="ARBA" id="ARBA00022967"/>
    </source>
</evidence>
<dbReference type="GO" id="GO:0016655">
    <property type="term" value="F:oxidoreductase activity, acting on NAD(P)H, quinone or similar compound as acceptor"/>
    <property type="evidence" value="ECO:0007669"/>
    <property type="project" value="InterPro"/>
</dbReference>
<reference evidence="11" key="1">
    <citation type="submission" date="2018-05" db="EMBL/GenBank/DDBJ databases">
        <authorList>
            <person name="Lanie J.A."/>
            <person name="Ng W.-L."/>
            <person name="Kazmierczak K.M."/>
            <person name="Andrzejewski T.M."/>
            <person name="Davidsen T.M."/>
            <person name="Wayne K.J."/>
            <person name="Tettelin H."/>
            <person name="Glass J.I."/>
            <person name="Rusch D."/>
            <person name="Podicherti R."/>
            <person name="Tsui H.-C.T."/>
            <person name="Winkler M.E."/>
        </authorList>
    </citation>
    <scope>NUCLEOTIDE SEQUENCE</scope>
</reference>
<dbReference type="Pfam" id="PF24836">
    <property type="entry name" value="NQRA_2nd"/>
    <property type="match status" value="1"/>
</dbReference>
<dbReference type="InterPro" id="IPR056147">
    <property type="entry name" value="NQRA_N"/>
</dbReference>
<protein>
    <submittedName>
        <fullName evidence="11">Uncharacterized protein</fullName>
    </submittedName>
</protein>
<evidence type="ECO:0000259" key="9">
    <source>
        <dbReference type="Pfam" id="PF11973"/>
    </source>
</evidence>
<gene>
    <name evidence="11" type="ORF">METZ01_LOCUS73408</name>
</gene>